<comment type="caution">
    <text evidence="1">The sequence shown here is derived from an EMBL/GenBank/DDBJ whole genome shotgun (WGS) entry which is preliminary data.</text>
</comment>
<proteinExistence type="predicted"/>
<accession>A0ABQ1PLD6</accession>
<evidence type="ECO:0000313" key="1">
    <source>
        <dbReference type="EMBL" id="GGC99245.1"/>
    </source>
</evidence>
<protein>
    <submittedName>
        <fullName evidence="1">Uncharacterized protein</fullName>
    </submittedName>
</protein>
<organism evidence="1 2">
    <name type="scientific">Thalassobacillus devorans</name>
    <dbReference type="NCBI Taxonomy" id="279813"/>
    <lineage>
        <taxon>Bacteria</taxon>
        <taxon>Bacillati</taxon>
        <taxon>Bacillota</taxon>
        <taxon>Bacilli</taxon>
        <taxon>Bacillales</taxon>
        <taxon>Bacillaceae</taxon>
        <taxon>Thalassobacillus</taxon>
    </lineage>
</organism>
<sequence>MLNSHNKLKRMGKGFPNIHISTSLSGKGCVFEKVIDRLAVLSRGVFVLVNPLQRCFFLS</sequence>
<name>A0ABQ1PLD6_9BACI</name>
<keyword evidence="2" id="KW-1185">Reference proteome</keyword>
<reference evidence="2" key="1">
    <citation type="journal article" date="2019" name="Int. J. Syst. Evol. Microbiol.">
        <title>The Global Catalogue of Microorganisms (GCM) 10K type strain sequencing project: providing services to taxonomists for standard genome sequencing and annotation.</title>
        <authorList>
            <consortium name="The Broad Institute Genomics Platform"/>
            <consortium name="The Broad Institute Genome Sequencing Center for Infectious Disease"/>
            <person name="Wu L."/>
            <person name="Ma J."/>
        </authorList>
    </citation>
    <scope>NUCLEOTIDE SEQUENCE [LARGE SCALE GENOMIC DNA]</scope>
    <source>
        <strain evidence="2">CCM 7282</strain>
    </source>
</reference>
<evidence type="ECO:0000313" key="2">
    <source>
        <dbReference type="Proteomes" id="UP000619534"/>
    </source>
</evidence>
<dbReference type="EMBL" id="BMCJ01000006">
    <property type="protein sequence ID" value="GGC99245.1"/>
    <property type="molecule type" value="Genomic_DNA"/>
</dbReference>
<dbReference type="Proteomes" id="UP000619534">
    <property type="component" value="Unassembled WGS sequence"/>
</dbReference>
<gene>
    <name evidence="1" type="ORF">GCM10007216_32510</name>
</gene>